<feature type="binding site" description="distal binding residue" evidence="5">
    <location>
        <position position="89"/>
    </location>
    <ligand>
        <name>heme</name>
        <dbReference type="ChEBI" id="CHEBI:30413"/>
    </ligand>
    <ligandPart>
        <name>Fe</name>
        <dbReference type="ChEBI" id="CHEBI:18248"/>
    </ligandPart>
</feature>
<evidence type="ECO:0000256" key="2">
    <source>
        <dbReference type="ARBA" id="ARBA00022617"/>
    </source>
</evidence>
<evidence type="ECO:0000313" key="8">
    <source>
        <dbReference type="Proteomes" id="UP000298860"/>
    </source>
</evidence>
<evidence type="ECO:0000256" key="3">
    <source>
        <dbReference type="ARBA" id="ARBA00022723"/>
    </source>
</evidence>
<evidence type="ECO:0000256" key="4">
    <source>
        <dbReference type="ARBA" id="ARBA00023004"/>
    </source>
</evidence>
<dbReference type="SUPFAM" id="SSF46458">
    <property type="entry name" value="Globin-like"/>
    <property type="match status" value="1"/>
</dbReference>
<keyword evidence="4 5" id="KW-0408">Iron</keyword>
<feature type="region of interest" description="Disordered" evidence="6">
    <location>
        <begin position="158"/>
        <end position="186"/>
    </location>
</feature>
<accession>A0A4D4J7R5</accession>
<evidence type="ECO:0008006" key="9">
    <source>
        <dbReference type="Google" id="ProtNLM"/>
    </source>
</evidence>
<evidence type="ECO:0000256" key="6">
    <source>
        <dbReference type="SAM" id="MobiDB-lite"/>
    </source>
</evidence>
<dbReference type="InterPro" id="IPR012292">
    <property type="entry name" value="Globin/Proto"/>
</dbReference>
<keyword evidence="1" id="KW-0813">Transport</keyword>
<evidence type="ECO:0000256" key="5">
    <source>
        <dbReference type="PIRSR" id="PIRSR601486-1"/>
    </source>
</evidence>
<dbReference type="GO" id="GO:0020037">
    <property type="term" value="F:heme binding"/>
    <property type="evidence" value="ECO:0007669"/>
    <property type="project" value="InterPro"/>
</dbReference>
<keyword evidence="2 5" id="KW-0349">Heme</keyword>
<dbReference type="RefSeq" id="WP_225978447.1">
    <property type="nucleotide sequence ID" value="NZ_BJFL01000015.1"/>
</dbReference>
<feature type="compositionally biased region" description="Basic and acidic residues" evidence="6">
    <location>
        <begin position="1"/>
        <end position="19"/>
    </location>
</feature>
<protein>
    <recommendedName>
        <fullName evidence="9">Group 1 truncated hemoglobin</fullName>
    </recommendedName>
</protein>
<evidence type="ECO:0000256" key="1">
    <source>
        <dbReference type="ARBA" id="ARBA00022448"/>
    </source>
</evidence>
<feature type="compositionally biased region" description="Polar residues" evidence="6">
    <location>
        <begin position="177"/>
        <end position="186"/>
    </location>
</feature>
<organism evidence="7 8">
    <name type="scientific">Gandjariella thermophila</name>
    <dbReference type="NCBI Taxonomy" id="1931992"/>
    <lineage>
        <taxon>Bacteria</taxon>
        <taxon>Bacillati</taxon>
        <taxon>Actinomycetota</taxon>
        <taxon>Actinomycetes</taxon>
        <taxon>Pseudonocardiales</taxon>
        <taxon>Pseudonocardiaceae</taxon>
        <taxon>Gandjariella</taxon>
    </lineage>
</organism>
<dbReference type="CDD" id="cd00454">
    <property type="entry name" value="TrHb1_N"/>
    <property type="match status" value="1"/>
</dbReference>
<feature type="compositionally biased region" description="Basic and acidic residues" evidence="6">
    <location>
        <begin position="27"/>
        <end position="39"/>
    </location>
</feature>
<dbReference type="InterPro" id="IPR001486">
    <property type="entry name" value="Hemoglobin_trunc"/>
</dbReference>
<proteinExistence type="predicted"/>
<feature type="region of interest" description="Disordered" evidence="6">
    <location>
        <begin position="1"/>
        <end position="48"/>
    </location>
</feature>
<dbReference type="GO" id="GO:0046872">
    <property type="term" value="F:metal ion binding"/>
    <property type="evidence" value="ECO:0007669"/>
    <property type="project" value="UniProtKB-KW"/>
</dbReference>
<comment type="caution">
    <text evidence="7">The sequence shown here is derived from an EMBL/GenBank/DDBJ whole genome shotgun (WGS) entry which is preliminary data.</text>
</comment>
<keyword evidence="8" id="KW-1185">Reference proteome</keyword>
<dbReference type="GO" id="GO:0019825">
    <property type="term" value="F:oxygen binding"/>
    <property type="evidence" value="ECO:0007669"/>
    <property type="project" value="InterPro"/>
</dbReference>
<dbReference type="Pfam" id="PF01152">
    <property type="entry name" value="Bac_globin"/>
    <property type="match status" value="1"/>
</dbReference>
<dbReference type="AlphaFoldDB" id="A0A4D4J7R5"/>
<sequence>MSAREIENVHEDAPKRDVPRTATVSDEPGRAAKPEESEKPTASAPGYYDQIGGAPTIRAAVDAFYERVLKDPDLASYFTATNMPRLKRHQVQLLTTALGGPDEYQGRDLAVAHRGRGITGQHYAKVAEHLAATLRDLGAPAEVVTAVSVTLDSLREQIVEPGAEPAGQPRAEAPQAASGTSGQEAP</sequence>
<reference evidence="8" key="1">
    <citation type="submission" date="2019-04" db="EMBL/GenBank/DDBJ databases">
        <title>Draft genome sequence of Pseudonocardiaceae bacterium SL3-2-4.</title>
        <authorList>
            <person name="Ningsih F."/>
            <person name="Yokota A."/>
            <person name="Sakai Y."/>
            <person name="Nanatani K."/>
            <person name="Yabe S."/>
            <person name="Oetari A."/>
            <person name="Sjamsuridzal W."/>
        </authorList>
    </citation>
    <scope>NUCLEOTIDE SEQUENCE [LARGE SCALE GENOMIC DNA]</scope>
    <source>
        <strain evidence="8">SL3-2-4</strain>
    </source>
</reference>
<keyword evidence="3 5" id="KW-0479">Metal-binding</keyword>
<feature type="binding site" description="distal binding residue" evidence="5">
    <location>
        <position position="113"/>
    </location>
    <ligand>
        <name>heme</name>
        <dbReference type="ChEBI" id="CHEBI:30413"/>
    </ligand>
    <ligandPart>
        <name>Fe</name>
        <dbReference type="ChEBI" id="CHEBI:18248"/>
    </ligandPart>
</feature>
<evidence type="ECO:0000313" key="7">
    <source>
        <dbReference type="EMBL" id="GDY31554.1"/>
    </source>
</evidence>
<dbReference type="InterPro" id="IPR009050">
    <property type="entry name" value="Globin-like_sf"/>
</dbReference>
<name>A0A4D4J7R5_9PSEU</name>
<gene>
    <name evidence="7" type="ORF">GTS_31870</name>
</gene>
<dbReference type="Proteomes" id="UP000298860">
    <property type="component" value="Unassembled WGS sequence"/>
</dbReference>
<dbReference type="Gene3D" id="1.10.490.10">
    <property type="entry name" value="Globins"/>
    <property type="match status" value="1"/>
</dbReference>
<dbReference type="EMBL" id="BJFL01000015">
    <property type="protein sequence ID" value="GDY31554.1"/>
    <property type="molecule type" value="Genomic_DNA"/>
</dbReference>